<dbReference type="RefSeq" id="WP_147799846.1">
    <property type="nucleotide sequence ID" value="NZ_VPFL01000011.1"/>
</dbReference>
<dbReference type="EMBL" id="VPFL01000011">
    <property type="protein sequence ID" value="TXF11675.1"/>
    <property type="molecule type" value="Genomic_DNA"/>
</dbReference>
<sequence length="127" mass="14104">MKLHLASPTEKNVVTGYGQDHVMVNRRRYDRSLVVLPERIIDNWDVPAFAALTRASFEFLASLDVDIVLLGTGDRLRFPDPSLFEPLAAAGIGFEVMDTFAACRTYNILVAEDRSVLAALILERPGL</sequence>
<dbReference type="SUPFAM" id="SSF64076">
    <property type="entry name" value="MTH938-like"/>
    <property type="match status" value="1"/>
</dbReference>
<comment type="caution">
    <text evidence="1">The sequence shown here is derived from an EMBL/GenBank/DDBJ whole genome shotgun (WGS) entry which is preliminary data.</text>
</comment>
<dbReference type="PANTHER" id="PTHR21192">
    <property type="entry name" value="NUCLEAR PROTEIN E3-3"/>
    <property type="match status" value="1"/>
</dbReference>
<dbReference type="Pfam" id="PF04430">
    <property type="entry name" value="DUF498"/>
    <property type="match status" value="1"/>
</dbReference>
<dbReference type="InParanoid" id="A0A5C7EI25"/>
<name>A0A5C7EI25_9PROT</name>
<keyword evidence="2" id="KW-1185">Reference proteome</keyword>
<dbReference type="Gene3D" id="3.40.1230.10">
    <property type="entry name" value="MTH938-like"/>
    <property type="match status" value="1"/>
</dbReference>
<accession>A0A5C7EI25</accession>
<reference evidence="1 2" key="1">
    <citation type="submission" date="2019-08" db="EMBL/GenBank/DDBJ databases">
        <title>Pelomicrobium methylotrophicum gen. nov., sp. nov. a moderately thermophilic, facultatively anaerobic, lithoautotrophic and methylotrophic bacterium isolated from a terrestrial mud volcano.</title>
        <authorList>
            <person name="Slobodkina G.B."/>
            <person name="Merkel A.Y."/>
            <person name="Slobodkin A.I."/>
        </authorList>
    </citation>
    <scope>NUCLEOTIDE SEQUENCE [LARGE SCALE GENOMIC DNA]</scope>
    <source>
        <strain evidence="1 2">SM250</strain>
    </source>
</reference>
<protein>
    <recommendedName>
        <fullName evidence="3">Xcc1710-like domain-containing protein</fullName>
    </recommendedName>
</protein>
<dbReference type="CDD" id="cd05560">
    <property type="entry name" value="Xcc1710_like"/>
    <property type="match status" value="1"/>
</dbReference>
<evidence type="ECO:0000313" key="1">
    <source>
        <dbReference type="EMBL" id="TXF11675.1"/>
    </source>
</evidence>
<proteinExistence type="predicted"/>
<organism evidence="1 2">
    <name type="scientific">Pelomicrobium methylotrophicum</name>
    <dbReference type="NCBI Taxonomy" id="2602750"/>
    <lineage>
        <taxon>Bacteria</taxon>
        <taxon>Pseudomonadati</taxon>
        <taxon>Pseudomonadota</taxon>
        <taxon>Hydrogenophilia</taxon>
        <taxon>Hydrogenophilia incertae sedis</taxon>
        <taxon>Pelomicrobium</taxon>
    </lineage>
</organism>
<evidence type="ECO:0008006" key="3">
    <source>
        <dbReference type="Google" id="ProtNLM"/>
    </source>
</evidence>
<dbReference type="Proteomes" id="UP000321201">
    <property type="component" value="Unassembled WGS sequence"/>
</dbReference>
<dbReference type="InterPro" id="IPR007523">
    <property type="entry name" value="NDUFAF3/AAMDC"/>
</dbReference>
<dbReference type="PANTHER" id="PTHR21192:SF2">
    <property type="entry name" value="NADH DEHYDROGENASE [UBIQUINONE] 1 ALPHA SUBCOMPLEX ASSEMBLY FACTOR 3"/>
    <property type="match status" value="1"/>
</dbReference>
<dbReference type="OrthoDB" id="9800373at2"/>
<gene>
    <name evidence="1" type="ORF">FR698_08865</name>
</gene>
<dbReference type="AlphaFoldDB" id="A0A5C7EI25"/>
<dbReference type="InterPro" id="IPR036748">
    <property type="entry name" value="MTH938-like_sf"/>
</dbReference>
<evidence type="ECO:0000313" key="2">
    <source>
        <dbReference type="Proteomes" id="UP000321201"/>
    </source>
</evidence>